<proteinExistence type="predicted"/>
<name>A0A7X2Z655_9BACL</name>
<dbReference type="Pfam" id="PF13649">
    <property type="entry name" value="Methyltransf_25"/>
    <property type="match status" value="1"/>
</dbReference>
<dbReference type="PANTHER" id="PTHR42912">
    <property type="entry name" value="METHYLTRANSFERASE"/>
    <property type="match status" value="1"/>
</dbReference>
<dbReference type="EMBL" id="WNZX01000001">
    <property type="protein sequence ID" value="MUG69074.1"/>
    <property type="molecule type" value="Genomic_DNA"/>
</dbReference>
<dbReference type="InterPro" id="IPR029063">
    <property type="entry name" value="SAM-dependent_MTases_sf"/>
</dbReference>
<dbReference type="CDD" id="cd02440">
    <property type="entry name" value="AdoMet_MTases"/>
    <property type="match status" value="1"/>
</dbReference>
<comment type="caution">
    <text evidence="2">The sequence shown here is derived from an EMBL/GenBank/DDBJ whole genome shotgun (WGS) entry which is preliminary data.</text>
</comment>
<keyword evidence="2" id="KW-0808">Transferase</keyword>
<dbReference type="Proteomes" id="UP000450917">
    <property type="component" value="Unassembled WGS sequence"/>
</dbReference>
<evidence type="ECO:0000259" key="1">
    <source>
        <dbReference type="Pfam" id="PF13649"/>
    </source>
</evidence>
<keyword evidence="2" id="KW-0489">Methyltransferase</keyword>
<evidence type="ECO:0000313" key="2">
    <source>
        <dbReference type="EMBL" id="MUG69074.1"/>
    </source>
</evidence>
<dbReference type="GO" id="GO:0032259">
    <property type="term" value="P:methylation"/>
    <property type="evidence" value="ECO:0007669"/>
    <property type="project" value="UniProtKB-KW"/>
</dbReference>
<gene>
    <name evidence="2" type="ORF">GNP93_00140</name>
</gene>
<keyword evidence="3" id="KW-1185">Reference proteome</keyword>
<dbReference type="RefSeq" id="WP_127607747.1">
    <property type="nucleotide sequence ID" value="NZ_JARTHJ010000136.1"/>
</dbReference>
<accession>A0A7X2Z655</accession>
<dbReference type="Gene3D" id="3.40.50.150">
    <property type="entry name" value="Vaccinia Virus protein VP39"/>
    <property type="match status" value="1"/>
</dbReference>
<dbReference type="InterPro" id="IPR041698">
    <property type="entry name" value="Methyltransf_25"/>
</dbReference>
<dbReference type="GO" id="GO:0008168">
    <property type="term" value="F:methyltransferase activity"/>
    <property type="evidence" value="ECO:0007669"/>
    <property type="project" value="UniProtKB-KW"/>
</dbReference>
<dbReference type="Gene3D" id="2.20.25.110">
    <property type="entry name" value="S-adenosyl-L-methionine-dependent methyltransferases"/>
    <property type="match status" value="1"/>
</dbReference>
<sequence length="251" mass="28975">MSEWYKKSFGDDYLIVYKHRDMKGAYEEVRRMMEWLELPEGSEVLDLCCGMGRHSMALTGFGFKVTGVDLSEVLLGEARKLDKKGEVRWVHGDMRQVPLEGPFDAVVNLFTSFGYFDNDAEHERVLKEIWRLLRPGGRFIVDFLNPEYVRAHLVPHSVRTEDGLRIEETRRIENGYVCKTIRLVEENAQTSDEARVYEERVKLIDLDTFLDLLCRAGLKVDAVYGGYDASPYESESAKRMIFVGRRGEGDE</sequence>
<reference evidence="2 3" key="1">
    <citation type="submission" date="2019-11" db="EMBL/GenBank/DDBJ databases">
        <title>Draft genome sequences of five Paenibacillus species of dairy origin.</title>
        <authorList>
            <person name="Olajide A.M."/>
            <person name="Chen S."/>
            <person name="Lapointe G."/>
        </authorList>
    </citation>
    <scope>NUCLEOTIDE SEQUENCE [LARGE SCALE GENOMIC DNA]</scope>
    <source>
        <strain evidence="2 3">2CS3</strain>
    </source>
</reference>
<organism evidence="2 3">
    <name type="scientific">Paenibacillus validus</name>
    <dbReference type="NCBI Taxonomy" id="44253"/>
    <lineage>
        <taxon>Bacteria</taxon>
        <taxon>Bacillati</taxon>
        <taxon>Bacillota</taxon>
        <taxon>Bacilli</taxon>
        <taxon>Bacillales</taxon>
        <taxon>Paenibacillaceae</taxon>
        <taxon>Paenibacillus</taxon>
    </lineage>
</organism>
<dbReference type="AlphaFoldDB" id="A0A7X2Z655"/>
<evidence type="ECO:0000313" key="3">
    <source>
        <dbReference type="Proteomes" id="UP000450917"/>
    </source>
</evidence>
<protein>
    <submittedName>
        <fullName evidence="2">Methyltransferase domain-containing protein</fullName>
    </submittedName>
</protein>
<dbReference type="InterPro" id="IPR050508">
    <property type="entry name" value="Methyltransf_Superfamily"/>
</dbReference>
<dbReference type="SUPFAM" id="SSF53335">
    <property type="entry name" value="S-adenosyl-L-methionine-dependent methyltransferases"/>
    <property type="match status" value="1"/>
</dbReference>
<feature type="domain" description="Methyltransferase" evidence="1">
    <location>
        <begin position="44"/>
        <end position="137"/>
    </location>
</feature>
<dbReference type="PANTHER" id="PTHR42912:SF80">
    <property type="entry name" value="METHYLTRANSFERASE DOMAIN-CONTAINING PROTEIN"/>
    <property type="match status" value="1"/>
</dbReference>